<dbReference type="AlphaFoldDB" id="A0A2T6ZYQ5"/>
<comment type="caution">
    <text evidence="1">The sequence shown here is derived from an EMBL/GenBank/DDBJ whole genome shotgun (WGS) entry which is preliminary data.</text>
</comment>
<organism evidence="1 2">
    <name type="scientific">Tuber borchii</name>
    <name type="common">White truffle</name>
    <dbReference type="NCBI Taxonomy" id="42251"/>
    <lineage>
        <taxon>Eukaryota</taxon>
        <taxon>Fungi</taxon>
        <taxon>Dikarya</taxon>
        <taxon>Ascomycota</taxon>
        <taxon>Pezizomycotina</taxon>
        <taxon>Pezizomycetes</taxon>
        <taxon>Pezizales</taxon>
        <taxon>Tuberaceae</taxon>
        <taxon>Tuber</taxon>
    </lineage>
</organism>
<evidence type="ECO:0000313" key="1">
    <source>
        <dbReference type="EMBL" id="PUU80622.1"/>
    </source>
</evidence>
<sequence>MLGAFTDKTNTEIADLAPRSARLAGGPQTQRLQRLLHELREHINDATRFLKLAPDHRELQEDNSWISWLPGLLAISVAAMLNLFTSLIVRRSNKQSGPEPSTTTTIQCAPAPVLTHRTTLTDLYTVLSHKLKCRCHFVHLRLYSAPMSSSGSGFSLSGLEDPGSICSLFITLDLSTSSYEDPLYLKVSRLRSGNGNVVHPISAPPPSPIRDSAPGPCSSIVTLPPGSKHCLQCETPTRTEFIVESARHPVHSLPTKAPPSPPTYKPILTLRDILASDSQVGNIIILRDEDRLYLADKLVRWALQHYDTPWLHCLDTHEIRFFTRHENDPNYANWTPYISASFTRTPPGCRKYNDELRALGSVLLQLGLNKVPDYFPDNDWAQIIKIASHDLPSTLGMRYTRIVQKLLLEGEKGDRMEWERINDLESEATSIIQKILGYLSE</sequence>
<gene>
    <name evidence="1" type="ORF">B9Z19DRAFT_1078874</name>
</gene>
<evidence type="ECO:0000313" key="2">
    <source>
        <dbReference type="Proteomes" id="UP000244722"/>
    </source>
</evidence>
<dbReference type="Proteomes" id="UP000244722">
    <property type="component" value="Unassembled WGS sequence"/>
</dbReference>
<proteinExistence type="predicted"/>
<accession>A0A2T6ZYQ5</accession>
<dbReference type="EMBL" id="NESQ01000060">
    <property type="protein sequence ID" value="PUU80622.1"/>
    <property type="molecule type" value="Genomic_DNA"/>
</dbReference>
<reference evidence="1 2" key="1">
    <citation type="submission" date="2017-04" db="EMBL/GenBank/DDBJ databases">
        <title>Draft genome sequence of Tuber borchii Vittad., a whitish edible truffle.</title>
        <authorList>
            <consortium name="DOE Joint Genome Institute"/>
            <person name="Murat C."/>
            <person name="Kuo A."/>
            <person name="Barry K.W."/>
            <person name="Clum A."/>
            <person name="Dockter R.B."/>
            <person name="Fauchery L."/>
            <person name="Iotti M."/>
            <person name="Kohler A."/>
            <person name="Labutti K."/>
            <person name="Lindquist E.A."/>
            <person name="Lipzen A."/>
            <person name="Ohm R.A."/>
            <person name="Wang M."/>
            <person name="Grigoriev I.V."/>
            <person name="Zambonelli A."/>
            <person name="Martin F.M."/>
        </authorList>
    </citation>
    <scope>NUCLEOTIDE SEQUENCE [LARGE SCALE GENOMIC DNA]</scope>
    <source>
        <strain evidence="1 2">Tbo3840</strain>
    </source>
</reference>
<dbReference type="OrthoDB" id="10571973at2759"/>
<name>A0A2T6ZYQ5_TUBBO</name>
<keyword evidence="2" id="KW-1185">Reference proteome</keyword>
<protein>
    <submittedName>
        <fullName evidence="1">Uncharacterized protein</fullName>
    </submittedName>
</protein>